<evidence type="ECO:0000256" key="1">
    <source>
        <dbReference type="ARBA" id="ARBA00004651"/>
    </source>
</evidence>
<accession>A0A7X6KSB5</accession>
<dbReference type="EMBL" id="JAAXOX010000001">
    <property type="protein sequence ID" value="NKY21376.1"/>
    <property type="molecule type" value="Genomic_DNA"/>
</dbReference>
<evidence type="ECO:0000313" key="9">
    <source>
        <dbReference type="EMBL" id="NKY21376.1"/>
    </source>
</evidence>
<comment type="caution">
    <text evidence="9">The sequence shown here is derived from an EMBL/GenBank/DDBJ whole genome shotgun (WGS) entry which is preliminary data.</text>
</comment>
<feature type="transmembrane region" description="Helical" evidence="7">
    <location>
        <begin position="179"/>
        <end position="195"/>
    </location>
</feature>
<name>A0A7X6KSB5_9CELL</name>
<feature type="domain" description="EccD-like transmembrane" evidence="8">
    <location>
        <begin position="122"/>
        <end position="443"/>
    </location>
</feature>
<keyword evidence="6 7" id="KW-0472">Membrane</keyword>
<feature type="transmembrane region" description="Helical" evidence="7">
    <location>
        <begin position="314"/>
        <end position="333"/>
    </location>
</feature>
<dbReference type="Proteomes" id="UP000581206">
    <property type="component" value="Unassembled WGS sequence"/>
</dbReference>
<dbReference type="AlphaFoldDB" id="A0A7X6KSB5"/>
<feature type="transmembrane region" description="Helical" evidence="7">
    <location>
        <begin position="255"/>
        <end position="277"/>
    </location>
</feature>
<feature type="transmembrane region" description="Helical" evidence="7">
    <location>
        <begin position="339"/>
        <end position="356"/>
    </location>
</feature>
<dbReference type="RefSeq" id="WP_168628475.1">
    <property type="nucleotide sequence ID" value="NZ_BONL01000030.1"/>
</dbReference>
<dbReference type="Pfam" id="PF08817">
    <property type="entry name" value="YukD"/>
    <property type="match status" value="1"/>
</dbReference>
<feature type="transmembrane region" description="Helical" evidence="7">
    <location>
        <begin position="148"/>
        <end position="167"/>
    </location>
</feature>
<dbReference type="Gene3D" id="3.10.20.90">
    <property type="entry name" value="Phosphatidylinositol 3-kinase Catalytic Subunit, Chain A, domain 1"/>
    <property type="match status" value="1"/>
</dbReference>
<dbReference type="InterPro" id="IPR024962">
    <property type="entry name" value="YukD-like"/>
</dbReference>
<evidence type="ECO:0000313" key="10">
    <source>
        <dbReference type="Proteomes" id="UP000581206"/>
    </source>
</evidence>
<evidence type="ECO:0000256" key="3">
    <source>
        <dbReference type="ARBA" id="ARBA00022475"/>
    </source>
</evidence>
<evidence type="ECO:0000256" key="6">
    <source>
        <dbReference type="ARBA" id="ARBA00023136"/>
    </source>
</evidence>
<evidence type="ECO:0000256" key="7">
    <source>
        <dbReference type="SAM" id="Phobius"/>
    </source>
</evidence>
<keyword evidence="3" id="KW-1003">Cell membrane</keyword>
<keyword evidence="4 7" id="KW-0812">Transmembrane</keyword>
<dbReference type="Pfam" id="PF19053">
    <property type="entry name" value="EccD"/>
    <property type="match status" value="1"/>
</dbReference>
<keyword evidence="10" id="KW-1185">Reference proteome</keyword>
<dbReference type="InterPro" id="IPR006707">
    <property type="entry name" value="T7SS_EccD"/>
</dbReference>
<reference evidence="9 10" key="1">
    <citation type="submission" date="2020-04" db="EMBL/GenBank/DDBJ databases">
        <title>MicrobeNet Type strains.</title>
        <authorList>
            <person name="Nicholson A.C."/>
        </authorList>
    </citation>
    <scope>NUCLEOTIDE SEQUENCE [LARGE SCALE GENOMIC DNA]</scope>
    <source>
        <strain evidence="9 10">ATCC BAA-788</strain>
    </source>
</reference>
<evidence type="ECO:0000259" key="8">
    <source>
        <dbReference type="Pfam" id="PF19053"/>
    </source>
</evidence>
<keyword evidence="5 7" id="KW-1133">Transmembrane helix</keyword>
<evidence type="ECO:0000256" key="5">
    <source>
        <dbReference type="ARBA" id="ARBA00022989"/>
    </source>
</evidence>
<evidence type="ECO:0000256" key="2">
    <source>
        <dbReference type="ARBA" id="ARBA00006162"/>
    </source>
</evidence>
<feature type="transmembrane region" description="Helical" evidence="7">
    <location>
        <begin position="393"/>
        <end position="413"/>
    </location>
</feature>
<organism evidence="9 10">
    <name type="scientific">Cellulomonas denverensis</name>
    <dbReference type="NCBI Taxonomy" id="264297"/>
    <lineage>
        <taxon>Bacteria</taxon>
        <taxon>Bacillati</taxon>
        <taxon>Actinomycetota</taxon>
        <taxon>Actinomycetes</taxon>
        <taxon>Micrococcales</taxon>
        <taxon>Cellulomonadaceae</taxon>
        <taxon>Cellulomonas</taxon>
    </lineage>
</organism>
<comment type="subcellular location">
    <subcellularLocation>
        <location evidence="1">Cell membrane</location>
        <topology evidence="1">Multi-pass membrane protein</topology>
    </subcellularLocation>
</comment>
<proteinExistence type="inferred from homology"/>
<dbReference type="GO" id="GO:0005886">
    <property type="term" value="C:plasma membrane"/>
    <property type="evidence" value="ECO:0007669"/>
    <property type="project" value="UniProtKB-SubCell"/>
</dbReference>
<feature type="transmembrane region" description="Helical" evidence="7">
    <location>
        <begin position="425"/>
        <end position="444"/>
    </location>
</feature>
<gene>
    <name evidence="9" type="primary">eccD</name>
    <name evidence="9" type="ORF">HGA03_01705</name>
</gene>
<protein>
    <submittedName>
        <fullName evidence="9">Type VII secretion integral membrane protein EccD</fullName>
    </submittedName>
</protein>
<feature type="transmembrane region" description="Helical" evidence="7">
    <location>
        <begin position="124"/>
        <end position="142"/>
    </location>
</feature>
<sequence>MNQTASATRTLVHLTVSSDDRRVDVSVPAQVPLVEVLPAIARDLGALGPSLVHGGFALRRADGSDLDPSGTCLGQGLRDGELLTLARGTQLTDQRRYDDIVEAVIDATQDGRAPWTATDRARTALAASLMLLAIGAVLLWWAPPSGVLAPMIALGAALVLVVTGSVLTRVGSPEAGNGLGLAAAVYGAVGSWSLVPDPDPWGWSPAAACLGLAVVGGLALAGTATSPQVHLIPIVTGLALGTVAAVVALTGADLVMPYALLVAGLAATSNVLPWLALSSTRIAVISPQSDADVLADPPPVDGPEVARRAEQGHAVLLGLRIAFALCVLAATPIVATSGVVGALLCTAAFTGMMFAGRQVYARVEVAVLTGLGTCGLAVTGVVVALAGTVDPSALLIVLLATAALVVTLTWVSTTTSITLTRWLDAAELVCLVAILPLGTLAAGLG</sequence>
<comment type="similarity">
    <text evidence="2">Belongs to the EccD/Snm4 family.</text>
</comment>
<dbReference type="NCBIfam" id="TIGR03920">
    <property type="entry name" value="T7SS_EccD"/>
    <property type="match status" value="1"/>
</dbReference>
<dbReference type="InterPro" id="IPR044049">
    <property type="entry name" value="EccD_transm"/>
</dbReference>
<evidence type="ECO:0000256" key="4">
    <source>
        <dbReference type="ARBA" id="ARBA00022692"/>
    </source>
</evidence>
<feature type="transmembrane region" description="Helical" evidence="7">
    <location>
        <begin position="201"/>
        <end position="222"/>
    </location>
</feature>
<feature type="transmembrane region" description="Helical" evidence="7">
    <location>
        <begin position="229"/>
        <end position="249"/>
    </location>
</feature>
<feature type="transmembrane region" description="Helical" evidence="7">
    <location>
        <begin position="365"/>
        <end position="387"/>
    </location>
</feature>